<dbReference type="InterPro" id="IPR001036">
    <property type="entry name" value="Acrflvin-R"/>
</dbReference>
<keyword evidence="1" id="KW-1133">Transmembrane helix</keyword>
<comment type="caution">
    <text evidence="2">The sequence shown here is derived from an EMBL/GenBank/DDBJ whole genome shotgun (WGS) entry which is preliminary data.</text>
</comment>
<dbReference type="Pfam" id="PF00873">
    <property type="entry name" value="ACR_tran"/>
    <property type="match status" value="1"/>
</dbReference>
<evidence type="ECO:0000256" key="1">
    <source>
        <dbReference type="SAM" id="Phobius"/>
    </source>
</evidence>
<accession>W4RJT5</accession>
<protein>
    <submittedName>
        <fullName evidence="2">RND multidrug efflux transporter</fullName>
    </submittedName>
</protein>
<reference evidence="2 3" key="1">
    <citation type="submission" date="2013-12" db="EMBL/GenBank/DDBJ databases">
        <title>NBRP : Genome information of microbial organism related human and environment.</title>
        <authorList>
            <person name="Hattori M."/>
            <person name="Oshima K."/>
            <person name="Inaba H."/>
            <person name="Suda W."/>
            <person name="Sakamoto M."/>
            <person name="Iino T."/>
            <person name="Kitahara M."/>
            <person name="Oshida Y."/>
            <person name="Iida T."/>
            <person name="Kudo T."/>
            <person name="Itoh T."/>
            <person name="Ahmed I."/>
            <person name="Ohkuma M."/>
        </authorList>
    </citation>
    <scope>NUCLEOTIDE SEQUENCE [LARGE SCALE GENOMIC DNA]</scope>
    <source>
        <strain evidence="2 3">JCM 21738</strain>
    </source>
</reference>
<gene>
    <name evidence="2" type="ORF">JCM21738_507</name>
</gene>
<dbReference type="eggNOG" id="COG0841">
    <property type="taxonomic scope" value="Bacteria"/>
</dbReference>
<dbReference type="Gene3D" id="3.30.70.1320">
    <property type="entry name" value="Multidrug efflux transporter AcrB pore domain like"/>
    <property type="match status" value="1"/>
</dbReference>
<feature type="transmembrane region" description="Helical" evidence="1">
    <location>
        <begin position="94"/>
        <end position="114"/>
    </location>
</feature>
<sequence length="117" mass="12591">MLSGSLEKWIEGFHFVQVGRVADATQIELAEAVREEIKQIREEGLVSGVELNEMVAQADYIKDSIDGVTSNILIGAAIAVAILMLFLRNIRATLIVGLSISLSLQCGFLVTASICSP</sequence>
<dbReference type="Gene3D" id="1.20.1640.10">
    <property type="entry name" value="Multidrug efflux transporter AcrB transmembrane domain"/>
    <property type="match status" value="1"/>
</dbReference>
<organism evidence="2 3">
    <name type="scientific">Mesobacillus boroniphilus JCM 21738</name>
    <dbReference type="NCBI Taxonomy" id="1294265"/>
    <lineage>
        <taxon>Bacteria</taxon>
        <taxon>Bacillati</taxon>
        <taxon>Bacillota</taxon>
        <taxon>Bacilli</taxon>
        <taxon>Bacillales</taxon>
        <taxon>Bacillaceae</taxon>
        <taxon>Mesobacillus</taxon>
    </lineage>
</organism>
<dbReference type="EMBL" id="BAUW01000003">
    <property type="protein sequence ID" value="GAE43844.1"/>
    <property type="molecule type" value="Genomic_DNA"/>
</dbReference>
<dbReference type="Proteomes" id="UP000018949">
    <property type="component" value="Unassembled WGS sequence"/>
</dbReference>
<evidence type="ECO:0000313" key="3">
    <source>
        <dbReference type="Proteomes" id="UP000018949"/>
    </source>
</evidence>
<dbReference type="PRINTS" id="PR00702">
    <property type="entry name" value="ACRIFLAVINRP"/>
</dbReference>
<dbReference type="PANTHER" id="PTHR32063">
    <property type="match status" value="1"/>
</dbReference>
<name>W4RJT5_9BACI</name>
<dbReference type="GO" id="GO:0005886">
    <property type="term" value="C:plasma membrane"/>
    <property type="evidence" value="ECO:0007669"/>
    <property type="project" value="TreeGrafter"/>
</dbReference>
<dbReference type="AlphaFoldDB" id="W4RJT5"/>
<evidence type="ECO:0000313" key="2">
    <source>
        <dbReference type="EMBL" id="GAE43844.1"/>
    </source>
</evidence>
<dbReference type="GO" id="GO:0042910">
    <property type="term" value="F:xenobiotic transmembrane transporter activity"/>
    <property type="evidence" value="ECO:0007669"/>
    <property type="project" value="TreeGrafter"/>
</dbReference>
<dbReference type="SUPFAM" id="SSF82866">
    <property type="entry name" value="Multidrug efflux transporter AcrB transmembrane domain"/>
    <property type="match status" value="1"/>
</dbReference>
<keyword evidence="1" id="KW-0472">Membrane</keyword>
<feature type="transmembrane region" description="Helical" evidence="1">
    <location>
        <begin position="68"/>
        <end position="87"/>
    </location>
</feature>
<dbReference type="PANTHER" id="PTHR32063:SF0">
    <property type="entry name" value="SWARMING MOTILITY PROTEIN SWRC"/>
    <property type="match status" value="1"/>
</dbReference>
<keyword evidence="3" id="KW-1185">Reference proteome</keyword>
<proteinExistence type="predicted"/>
<keyword evidence="1" id="KW-0812">Transmembrane</keyword>